<dbReference type="RefSeq" id="WP_063450056.1">
    <property type="nucleotide sequence ID" value="NZ_LVVA01000010.1"/>
</dbReference>
<evidence type="ECO:0000313" key="1">
    <source>
        <dbReference type="EMBL" id="KZR34139.1"/>
    </source>
</evidence>
<dbReference type="Proteomes" id="UP000076880">
    <property type="component" value="Unassembled WGS sequence"/>
</dbReference>
<dbReference type="EMBL" id="LVVA01000010">
    <property type="protein sequence ID" value="KZR34139.1"/>
    <property type="molecule type" value="Genomic_DNA"/>
</dbReference>
<accession>A0ABR5YQR8</accession>
<sequence>MRQRAVTGDDRCWSTQGLLDSVLPGHGGEIAPVICFGISQDRDSAPAIVSPHGFSVEWLRLSEDHVVGRHLCPDIQVIMVFKGQLEVTWNEEILQQAREHNRCLDPDGYVADADFLPATARRAGAIMEKWQADA</sequence>
<proteinExistence type="predicted"/>
<keyword evidence="2" id="KW-1185">Reference proteome</keyword>
<evidence type="ECO:0000313" key="2">
    <source>
        <dbReference type="Proteomes" id="UP000076880"/>
    </source>
</evidence>
<organism evidence="1 2">
    <name type="scientific">Enterobacter genomosp. S</name>
    <dbReference type="NCBI Taxonomy" id="2364151"/>
    <lineage>
        <taxon>Bacteria</taxon>
        <taxon>Pseudomonadati</taxon>
        <taxon>Pseudomonadota</taxon>
        <taxon>Gammaproteobacteria</taxon>
        <taxon>Enterobacterales</taxon>
        <taxon>Enterobacteriaceae</taxon>
        <taxon>Enterobacter</taxon>
        <taxon>Enterobacter cloacae complex</taxon>
        <taxon>Enterobacter cloacae complex clade S</taxon>
    </lineage>
</organism>
<name>A0ABR5YQR8_9ENTR</name>
<protein>
    <submittedName>
        <fullName evidence="1">Uncharacterized protein</fullName>
    </submittedName>
</protein>
<reference evidence="2" key="1">
    <citation type="submission" date="2016-03" db="EMBL/GenBank/DDBJ databases">
        <title>WGS of SAMN04393274.</title>
        <authorList>
            <person name="Adams M."/>
            <person name="Sutton G."/>
            <person name="Nelson K."/>
            <person name="Thaden J."/>
            <person name="Fowler V."/>
            <person name="Mccorrison J."/>
            <person name="Sanka R."/>
            <person name="Brinkac L."/>
            <person name="Nierman W."/>
        </authorList>
    </citation>
    <scope>NUCLEOTIDE SEQUENCE [LARGE SCALE GENOMIC DNA]</scope>
    <source>
        <strain evidence="2">GN06232</strain>
    </source>
</reference>
<gene>
    <name evidence="1" type="ORF">A3466_21765</name>
</gene>
<comment type="caution">
    <text evidence="1">The sequence shown here is derived from an EMBL/GenBank/DDBJ whole genome shotgun (WGS) entry which is preliminary data.</text>
</comment>